<dbReference type="AlphaFoldDB" id="A0A1D6M2R7"/>
<dbReference type="PANTHER" id="PTHR11593:SF10">
    <property type="entry name" value="60S RIBOSOMAL PROTEIN L17"/>
    <property type="match status" value="1"/>
</dbReference>
<dbReference type="InterPro" id="IPR005721">
    <property type="entry name" value="Ribosomal_uL22_euk/arc"/>
</dbReference>
<dbReference type="PANTHER" id="PTHR11593">
    <property type="entry name" value="60S RIBOSOMAL PROTEIN L17"/>
    <property type="match status" value="1"/>
</dbReference>
<dbReference type="PaxDb" id="4577-GRMZM2G313321_P01"/>
<proteinExistence type="predicted"/>
<dbReference type="GO" id="GO:0006412">
    <property type="term" value="P:translation"/>
    <property type="evidence" value="ECO:0007669"/>
    <property type="project" value="InterPro"/>
</dbReference>
<accession>A0A1D6M2R7</accession>
<sequence>MAKAKRYLDDIIAHRQSIVFRRYCAYMSSPCHSELFLLEKEDPMKKEVRKRVKRSESRWGR</sequence>
<dbReference type="GO" id="GO:0003735">
    <property type="term" value="F:structural constituent of ribosome"/>
    <property type="evidence" value="ECO:0007669"/>
    <property type="project" value="InterPro"/>
</dbReference>
<name>A0A1D6M2R7_MAIZE</name>
<gene>
    <name evidence="1" type="ORF">ZEAMMB73_Zm00001d038017</name>
</gene>
<dbReference type="GO" id="GO:0015934">
    <property type="term" value="C:large ribosomal subunit"/>
    <property type="evidence" value="ECO:0007669"/>
    <property type="project" value="InterPro"/>
</dbReference>
<protein>
    <submittedName>
        <fullName evidence="1">60S ribosomal protein L17-2</fullName>
    </submittedName>
</protein>
<reference evidence="1" key="1">
    <citation type="submission" date="2015-12" db="EMBL/GenBank/DDBJ databases">
        <title>Update maize B73 reference genome by single molecule sequencing technologies.</title>
        <authorList>
            <consortium name="Maize Genome Sequencing Project"/>
            <person name="Ware D."/>
        </authorList>
    </citation>
    <scope>NUCLEOTIDE SEQUENCE</scope>
    <source>
        <tissue evidence="1">Seedling</tissue>
    </source>
</reference>
<evidence type="ECO:0000313" key="1">
    <source>
        <dbReference type="EMBL" id="AQK85476.1"/>
    </source>
</evidence>
<keyword evidence="1" id="KW-0687">Ribonucleoprotein</keyword>
<keyword evidence="1" id="KW-0689">Ribosomal protein</keyword>
<dbReference type="EMBL" id="CM000782">
    <property type="protein sequence ID" value="AQK85476.1"/>
    <property type="molecule type" value="Genomic_DNA"/>
</dbReference>
<dbReference type="SMR" id="A0A1D6M2R7"/>
<dbReference type="InParanoid" id="A0A1D6M2R7"/>
<organism evidence="1">
    <name type="scientific">Zea mays</name>
    <name type="common">Maize</name>
    <dbReference type="NCBI Taxonomy" id="4577"/>
    <lineage>
        <taxon>Eukaryota</taxon>
        <taxon>Viridiplantae</taxon>
        <taxon>Streptophyta</taxon>
        <taxon>Embryophyta</taxon>
        <taxon>Tracheophyta</taxon>
        <taxon>Spermatophyta</taxon>
        <taxon>Magnoliopsida</taxon>
        <taxon>Liliopsida</taxon>
        <taxon>Poales</taxon>
        <taxon>Poaceae</taxon>
        <taxon>PACMAD clade</taxon>
        <taxon>Panicoideae</taxon>
        <taxon>Andropogonodae</taxon>
        <taxon>Andropogoneae</taxon>
        <taxon>Tripsacinae</taxon>
        <taxon>Zea</taxon>
    </lineage>
</organism>